<accession>W5XJ41</accession>
<keyword evidence="6 11" id="KW-0479">Metal-binding</keyword>
<evidence type="ECO:0000313" key="14">
    <source>
        <dbReference type="EMBL" id="AHI15946.1"/>
    </source>
</evidence>
<evidence type="ECO:0000256" key="2">
    <source>
        <dbReference type="ARBA" id="ARBA00004167"/>
    </source>
</evidence>
<dbReference type="GO" id="GO:0016705">
    <property type="term" value="F:oxidoreductase activity, acting on paired donors, with incorporation or reduction of molecular oxygen"/>
    <property type="evidence" value="ECO:0007669"/>
    <property type="project" value="InterPro"/>
</dbReference>
<evidence type="ECO:0000256" key="3">
    <source>
        <dbReference type="ARBA" id="ARBA00010617"/>
    </source>
</evidence>
<evidence type="ECO:0000256" key="1">
    <source>
        <dbReference type="ARBA" id="ARBA00001971"/>
    </source>
</evidence>
<keyword evidence="8 12" id="KW-0560">Oxidoreductase</keyword>
<comment type="cofactor">
    <cofactor evidence="1 11">
        <name>heme</name>
        <dbReference type="ChEBI" id="CHEBI:30413"/>
    </cofactor>
</comment>
<reference evidence="14" key="1">
    <citation type="journal article" date="2014" name="Gene">
        <title>Identification of the flavonoid 3'-hydroxylase and flavonoid 3',5'-hydroxylase genes from Antarctic moss and their regulation during abiotic stress.</title>
        <authorList>
            <person name="Liu S."/>
            <person name="Ju J."/>
            <person name="Xia G."/>
        </authorList>
    </citation>
    <scope>NUCLEOTIDE SEQUENCE</scope>
    <source>
        <strain evidence="14">MFC11971</strain>
    </source>
</reference>
<dbReference type="PRINTS" id="PR00463">
    <property type="entry name" value="EP450I"/>
</dbReference>
<comment type="subcellular location">
    <subcellularLocation>
        <location evidence="2">Membrane</location>
        <topology evidence="2">Single-pass membrane protein</topology>
    </subcellularLocation>
</comment>
<dbReference type="CDD" id="cd20618">
    <property type="entry name" value="CYP71_clan"/>
    <property type="match status" value="1"/>
</dbReference>
<keyword evidence="10 13" id="KW-0472">Membrane</keyword>
<dbReference type="InterPro" id="IPR001128">
    <property type="entry name" value="Cyt_P450"/>
</dbReference>
<keyword evidence="9 11" id="KW-0408">Iron</keyword>
<sequence>MVEFAEFDRLWRTWPWLPITMAMAIVTTIAMVTHRKRTKISLNFPPGPPKWPVVGCLPHLPFGPPPEVMFAKLAEKYGELMLLWMGTRPYVVVSSARMAMAFLKTHDPEFANRPVSVVRDYVSFKGNSIISMSASDPLYQRLRRVFIVELLSPKKIAAARELRKEQKMLKMLQAIRGELDASDRVDFRKAVSTLGLNLSVCMIFGRHCGGKVVPKEIETLMFTFKKAVKLIQRINISDLLPSIRWLDIQGIEAELRDVEIQLRKCIMVLIEQKRLEMSSWSSSEIESGANERDIMSKLLSLEGEDRLNDDQQMGVVFALLIAGSDSISKGIGKAIEELLKHPLFHKRALDELDEVVGRKRLVEELDIVRLPLIQNIIKETLRLHPPAQLLIPHGNLEPCEVAGFHIPARSSVLINLYALSRDPLFWDSPLEFFPDRFIGSNLTVLGNDFHYIPFGYGKRGCPGLNLGMTTLQYGLALCLQCIDWRLSASSTVSETSVGSKDLPDLFVDGELRVDPRLLDSL</sequence>
<dbReference type="Pfam" id="PF00067">
    <property type="entry name" value="p450"/>
    <property type="match status" value="1"/>
</dbReference>
<evidence type="ECO:0000256" key="13">
    <source>
        <dbReference type="SAM" id="Phobius"/>
    </source>
</evidence>
<dbReference type="GO" id="GO:0004497">
    <property type="term" value="F:monooxygenase activity"/>
    <property type="evidence" value="ECO:0007669"/>
    <property type="project" value="UniProtKB-KW"/>
</dbReference>
<dbReference type="PROSITE" id="PS00086">
    <property type="entry name" value="CYTOCHROME_P450"/>
    <property type="match status" value="1"/>
</dbReference>
<evidence type="ECO:0000256" key="10">
    <source>
        <dbReference type="ARBA" id="ARBA00023136"/>
    </source>
</evidence>
<dbReference type="InterPro" id="IPR002401">
    <property type="entry name" value="Cyt_P450_E_grp-I"/>
</dbReference>
<dbReference type="PANTHER" id="PTHR47944:SF4">
    <property type="entry name" value="OS09G0441700 PROTEIN"/>
    <property type="match status" value="1"/>
</dbReference>
<dbReference type="EMBL" id="KF835371">
    <property type="protein sequence ID" value="AHI15946.1"/>
    <property type="molecule type" value="mRNA"/>
</dbReference>
<dbReference type="GO" id="GO:0005506">
    <property type="term" value="F:iron ion binding"/>
    <property type="evidence" value="ECO:0007669"/>
    <property type="project" value="InterPro"/>
</dbReference>
<keyword evidence="5 13" id="KW-0812">Transmembrane</keyword>
<dbReference type="SUPFAM" id="SSF48264">
    <property type="entry name" value="Cytochrome P450"/>
    <property type="match status" value="1"/>
</dbReference>
<dbReference type="InterPro" id="IPR036396">
    <property type="entry name" value="Cyt_P450_sf"/>
</dbReference>
<organism evidence="14">
    <name type="scientific">Pohlia nutans</name>
    <dbReference type="NCBI Taxonomy" id="140635"/>
    <lineage>
        <taxon>Eukaryota</taxon>
        <taxon>Viridiplantae</taxon>
        <taxon>Streptophyta</taxon>
        <taxon>Embryophyta</taxon>
        <taxon>Bryophyta</taxon>
        <taxon>Bryophytina</taxon>
        <taxon>Bryopsida</taxon>
        <taxon>Bryidae</taxon>
        <taxon>Bryanae</taxon>
        <taxon>Bryales</taxon>
        <taxon>Mniaceae</taxon>
        <taxon>Pohlia</taxon>
    </lineage>
</organism>
<feature type="binding site" description="axial binding residue" evidence="11">
    <location>
        <position position="461"/>
    </location>
    <ligand>
        <name>heme</name>
        <dbReference type="ChEBI" id="CHEBI:30413"/>
    </ligand>
    <ligandPart>
        <name>Fe</name>
        <dbReference type="ChEBI" id="CHEBI:18248"/>
    </ligandPart>
</feature>
<dbReference type="InterPro" id="IPR017972">
    <property type="entry name" value="Cyt_P450_CS"/>
</dbReference>
<keyword evidence="7 13" id="KW-1133">Transmembrane helix</keyword>
<dbReference type="Gene3D" id="1.10.630.10">
    <property type="entry name" value="Cytochrome P450"/>
    <property type="match status" value="1"/>
</dbReference>
<dbReference type="PRINTS" id="PR00385">
    <property type="entry name" value="P450"/>
</dbReference>
<name>W5XJ41_9BRYO</name>
<protein>
    <submittedName>
        <fullName evidence="14">Flavonoid 3'-hydroxylase</fullName>
        <ecNumber evidence="14">1.14.13.21</ecNumber>
    </submittedName>
</protein>
<dbReference type="GO" id="GO:0020037">
    <property type="term" value="F:heme binding"/>
    <property type="evidence" value="ECO:0007669"/>
    <property type="project" value="InterPro"/>
</dbReference>
<keyword evidence="12" id="KW-0503">Monooxygenase</keyword>
<dbReference type="GO" id="GO:0016020">
    <property type="term" value="C:membrane"/>
    <property type="evidence" value="ECO:0007669"/>
    <property type="project" value="UniProtKB-SubCell"/>
</dbReference>
<dbReference type="PANTHER" id="PTHR47944">
    <property type="entry name" value="CYTOCHROME P450 98A9"/>
    <property type="match status" value="1"/>
</dbReference>
<feature type="transmembrane region" description="Helical" evidence="13">
    <location>
        <begin position="14"/>
        <end position="32"/>
    </location>
</feature>
<evidence type="ECO:0000256" key="9">
    <source>
        <dbReference type="ARBA" id="ARBA00023004"/>
    </source>
</evidence>
<keyword evidence="4 11" id="KW-0349">Heme</keyword>
<dbReference type="FunFam" id="1.10.630.10:FF:000097">
    <property type="entry name" value="Cytochrome P-450 19"/>
    <property type="match status" value="1"/>
</dbReference>
<evidence type="ECO:0000256" key="6">
    <source>
        <dbReference type="ARBA" id="ARBA00022723"/>
    </source>
</evidence>
<evidence type="ECO:0000256" key="5">
    <source>
        <dbReference type="ARBA" id="ARBA00022692"/>
    </source>
</evidence>
<evidence type="ECO:0000256" key="7">
    <source>
        <dbReference type="ARBA" id="ARBA00022989"/>
    </source>
</evidence>
<evidence type="ECO:0000256" key="12">
    <source>
        <dbReference type="RuleBase" id="RU000461"/>
    </source>
</evidence>
<evidence type="ECO:0000256" key="8">
    <source>
        <dbReference type="ARBA" id="ARBA00023002"/>
    </source>
</evidence>
<evidence type="ECO:0000256" key="11">
    <source>
        <dbReference type="PIRSR" id="PIRSR602401-1"/>
    </source>
</evidence>
<dbReference type="GO" id="GO:0044550">
    <property type="term" value="P:secondary metabolite biosynthetic process"/>
    <property type="evidence" value="ECO:0007669"/>
    <property type="project" value="UniProtKB-ARBA"/>
</dbReference>
<evidence type="ECO:0000256" key="4">
    <source>
        <dbReference type="ARBA" id="ARBA00022617"/>
    </source>
</evidence>
<dbReference type="EC" id="1.14.13.21" evidence="14"/>
<proteinExistence type="evidence at transcript level"/>
<dbReference type="AlphaFoldDB" id="W5XJ41"/>
<comment type="similarity">
    <text evidence="3 12">Belongs to the cytochrome P450 family.</text>
</comment>